<keyword evidence="1" id="KW-0472">Membrane</keyword>
<dbReference type="InterPro" id="IPR008506">
    <property type="entry name" value="SND2/TMEM208"/>
</dbReference>
<dbReference type="EMBL" id="JAHBMH010000062">
    <property type="protein sequence ID" value="KAK1934695.1"/>
    <property type="molecule type" value="Genomic_DNA"/>
</dbReference>
<name>A0AAD9GA91_BABDI</name>
<feature type="transmembrane region" description="Helical" evidence="1">
    <location>
        <begin position="50"/>
        <end position="72"/>
    </location>
</feature>
<keyword evidence="1" id="KW-0812">Transmembrane</keyword>
<evidence type="ECO:0000256" key="1">
    <source>
        <dbReference type="SAM" id="Phobius"/>
    </source>
</evidence>
<comment type="caution">
    <text evidence="2">The sequence shown here is derived from an EMBL/GenBank/DDBJ whole genome shotgun (WGS) entry which is preliminary data.</text>
</comment>
<dbReference type="AlphaFoldDB" id="A0AAD9GA91"/>
<accession>A0AAD9GA91</accession>
<reference evidence="2" key="2">
    <citation type="submission" date="2021-05" db="EMBL/GenBank/DDBJ databases">
        <authorList>
            <person name="Pain A."/>
        </authorList>
    </citation>
    <scope>NUCLEOTIDE SEQUENCE</scope>
    <source>
        <strain evidence="2">1802A</strain>
    </source>
</reference>
<gene>
    <name evidence="2" type="ORF">X943_000115</name>
</gene>
<sequence length="150" mass="17273">MAGRSEKKRSEKEKYLGFYYSLCAILCLIAWIVRNVLVPKGGLKLATKTLLWRGTLIGIPYIYSLSSIAISLRLGLSFSSSNDIFFLTTLVCILSLFFDWAYNLLLVIPLYGIYKFGRLLYLWALTPEPEPEFNTKRAEKSKRKFKTIRV</sequence>
<feature type="transmembrane region" description="Helical" evidence="1">
    <location>
        <begin position="84"/>
        <end position="111"/>
    </location>
</feature>
<organism evidence="2 3">
    <name type="scientific">Babesia divergens</name>
    <dbReference type="NCBI Taxonomy" id="32595"/>
    <lineage>
        <taxon>Eukaryota</taxon>
        <taxon>Sar</taxon>
        <taxon>Alveolata</taxon>
        <taxon>Apicomplexa</taxon>
        <taxon>Aconoidasida</taxon>
        <taxon>Piroplasmida</taxon>
        <taxon>Babesiidae</taxon>
        <taxon>Babesia</taxon>
    </lineage>
</organism>
<reference evidence="2" key="1">
    <citation type="journal article" date="2014" name="Nucleic Acids Res.">
        <title>The evolutionary dynamics of variant antigen genes in Babesia reveal a history of genomic innovation underlying host-parasite interaction.</title>
        <authorList>
            <person name="Jackson A.P."/>
            <person name="Otto T.D."/>
            <person name="Darby A."/>
            <person name="Ramaprasad A."/>
            <person name="Xia D."/>
            <person name="Echaide I.E."/>
            <person name="Farber M."/>
            <person name="Gahlot S."/>
            <person name="Gamble J."/>
            <person name="Gupta D."/>
            <person name="Gupta Y."/>
            <person name="Jackson L."/>
            <person name="Malandrin L."/>
            <person name="Malas T.B."/>
            <person name="Moussa E."/>
            <person name="Nair M."/>
            <person name="Reid A.J."/>
            <person name="Sanders M."/>
            <person name="Sharma J."/>
            <person name="Tracey A."/>
            <person name="Quail M.A."/>
            <person name="Weir W."/>
            <person name="Wastling J.M."/>
            <person name="Hall N."/>
            <person name="Willadsen P."/>
            <person name="Lingelbach K."/>
            <person name="Shiels B."/>
            <person name="Tait A."/>
            <person name="Berriman M."/>
            <person name="Allred D.R."/>
            <person name="Pain A."/>
        </authorList>
    </citation>
    <scope>NUCLEOTIDE SEQUENCE</scope>
    <source>
        <strain evidence="2">1802A</strain>
    </source>
</reference>
<evidence type="ECO:0000313" key="2">
    <source>
        <dbReference type="EMBL" id="KAK1934695.1"/>
    </source>
</evidence>
<dbReference type="Proteomes" id="UP001195914">
    <property type="component" value="Unassembled WGS sequence"/>
</dbReference>
<keyword evidence="1" id="KW-1133">Transmembrane helix</keyword>
<protein>
    <submittedName>
        <fullName evidence="2">Tetratricopeptide repeat containing domain protein</fullName>
    </submittedName>
</protein>
<keyword evidence="3" id="KW-1185">Reference proteome</keyword>
<evidence type="ECO:0000313" key="3">
    <source>
        <dbReference type="Proteomes" id="UP001195914"/>
    </source>
</evidence>
<feature type="transmembrane region" description="Helical" evidence="1">
    <location>
        <begin position="18"/>
        <end position="38"/>
    </location>
</feature>
<dbReference type="Pfam" id="PF05620">
    <property type="entry name" value="TMEM208_SND2"/>
    <property type="match status" value="1"/>
</dbReference>
<proteinExistence type="predicted"/>